<evidence type="ECO:0000259" key="2">
    <source>
        <dbReference type="Pfam" id="PF08898"/>
    </source>
</evidence>
<protein>
    <recommendedName>
        <fullName evidence="5">DUF1842 domain-containing protein</fullName>
    </recommendedName>
</protein>
<name>A0A1N7MB67_9PROT</name>
<dbReference type="InterPro" id="IPR014992">
    <property type="entry name" value="DUF1842"/>
</dbReference>
<dbReference type="RefSeq" id="WP_076400479.1">
    <property type="nucleotide sequence ID" value="NZ_FTOA01000004.1"/>
</dbReference>
<evidence type="ECO:0000313" key="4">
    <source>
        <dbReference type="Proteomes" id="UP000185678"/>
    </source>
</evidence>
<feature type="domain" description="DUF1842" evidence="1">
    <location>
        <begin position="2"/>
        <end position="110"/>
    </location>
</feature>
<evidence type="ECO:0000313" key="3">
    <source>
        <dbReference type="EMBL" id="SIS83344.1"/>
    </source>
</evidence>
<dbReference type="OrthoDB" id="7015832at2"/>
<evidence type="ECO:0000259" key="1">
    <source>
        <dbReference type="Pfam" id="PF08896"/>
    </source>
</evidence>
<evidence type="ECO:0008006" key="5">
    <source>
        <dbReference type="Google" id="ProtNLM"/>
    </source>
</evidence>
<dbReference type="Pfam" id="PF08898">
    <property type="entry name" value="DUF1843"/>
    <property type="match status" value="1"/>
</dbReference>
<gene>
    <name evidence="3" type="ORF">SAMN05421779_1046</name>
</gene>
<dbReference type="AlphaFoldDB" id="A0A1N7MB67"/>
<feature type="domain" description="DUF1843" evidence="2">
    <location>
        <begin position="136"/>
        <end position="187"/>
    </location>
</feature>
<accession>A0A1N7MB67</accession>
<organism evidence="3 4">
    <name type="scientific">Insolitispirillum peregrinum</name>
    <dbReference type="NCBI Taxonomy" id="80876"/>
    <lineage>
        <taxon>Bacteria</taxon>
        <taxon>Pseudomonadati</taxon>
        <taxon>Pseudomonadota</taxon>
        <taxon>Alphaproteobacteria</taxon>
        <taxon>Rhodospirillales</taxon>
        <taxon>Novispirillaceae</taxon>
        <taxon>Insolitispirillum</taxon>
    </lineage>
</organism>
<dbReference type="InterPro" id="IPR014994">
    <property type="entry name" value="DUF1843"/>
</dbReference>
<dbReference type="Pfam" id="PF08896">
    <property type="entry name" value="DUF1842"/>
    <property type="match status" value="1"/>
</dbReference>
<dbReference type="Proteomes" id="UP000185678">
    <property type="component" value="Unassembled WGS sequence"/>
</dbReference>
<proteinExistence type="predicted"/>
<dbReference type="EMBL" id="FTOA01000004">
    <property type="protein sequence ID" value="SIS83344.1"/>
    <property type="molecule type" value="Genomic_DNA"/>
</dbReference>
<reference evidence="3 4" key="1">
    <citation type="submission" date="2017-01" db="EMBL/GenBank/DDBJ databases">
        <authorList>
            <person name="Mah S.A."/>
            <person name="Swanson W.J."/>
            <person name="Moy G.W."/>
            <person name="Vacquier V.D."/>
        </authorList>
    </citation>
    <scope>NUCLEOTIDE SEQUENCE [LARGE SCALE GENOMIC DNA]</scope>
    <source>
        <strain evidence="3 4">DSM 11589</strain>
    </source>
</reference>
<dbReference type="STRING" id="80876.SAMN05421779_1046"/>
<keyword evidence="4" id="KW-1185">Reference proteome</keyword>
<sequence length="188" mass="19699">MVGLFLLDLTVAPQELGAYVVNLHLTVNVVSKHLSGVAIISQPGIWGSPTETIPVWGSYGTVTVGGKQVNTLHLVGSPAGPDSTLAPTFYLVAVLDGWTSGTASFRYDSASYVDCKVFQSSAPVEQAAVKYQPIHALYAVALQDAQVSGDTARLSATISAAEEQLKAFEAVEAALPALKAEIARLEAK</sequence>